<dbReference type="NCBIfam" id="NF040582">
    <property type="entry name" value="STY4528_fam"/>
    <property type="match status" value="1"/>
</dbReference>
<dbReference type="AlphaFoldDB" id="A0A2X3CTM7"/>
<evidence type="ECO:0000256" key="1">
    <source>
        <dbReference type="SAM" id="MobiDB-lite"/>
    </source>
</evidence>
<name>A0A2X3CTM7_KLEPN</name>
<gene>
    <name evidence="2" type="ORF">NCTC9645_01720</name>
</gene>
<dbReference type="Proteomes" id="UP000250675">
    <property type="component" value="Unassembled WGS sequence"/>
</dbReference>
<accession>A0A2X3CTM7</accession>
<feature type="region of interest" description="Disordered" evidence="1">
    <location>
        <begin position="358"/>
        <end position="389"/>
    </location>
</feature>
<dbReference type="InterPro" id="IPR047749">
    <property type="entry name" value="STY4528-like"/>
</dbReference>
<dbReference type="EMBL" id="UASO01000004">
    <property type="protein sequence ID" value="SQC20682.1"/>
    <property type="molecule type" value="Genomic_DNA"/>
</dbReference>
<proteinExistence type="predicted"/>
<feature type="compositionally biased region" description="Polar residues" evidence="1">
    <location>
        <begin position="246"/>
        <end position="267"/>
    </location>
</feature>
<sequence>MSISKRPDDSLISHTIEQMNARLAERICDDTQATAGDVTNLRSGLLFTGNIHDAVPRRLMLDTRLSPLDKVAWMMIRLYAQQNQQNQGAMFPTYDELQLQLASPFKGKASRETVSRVLLMLRLTGWLSLCRRVRDSKGRVRGNIYSQHDEPLSACDAGSLDPTWLDTVAAACQHKNRAVSQTAWSVLSDIRNDPTMRHYHSQLNVMAQRLGAPQTPQQMATRMALHDENTGSSVTEPGEKYLGSDTELSQFKPSSDSEPSLKSTSYVNSAKPNCNVRSFTQRVNKKTYVPRLTDALQQRIPEADLQQIHAQLQALPADVACQVLESLNAALSRGEVSNPTGWLFSMMKRARNGALFATTASSKPVKTEPVRPQRPAETPRKAPGQVATREHVSALVAKLRQGMARARNGK</sequence>
<evidence type="ECO:0000313" key="3">
    <source>
        <dbReference type="Proteomes" id="UP000250675"/>
    </source>
</evidence>
<protein>
    <submittedName>
        <fullName evidence="2">Uncharacterized protein</fullName>
    </submittedName>
</protein>
<reference evidence="2 3" key="1">
    <citation type="submission" date="2018-06" db="EMBL/GenBank/DDBJ databases">
        <authorList>
            <consortium name="Pathogen Informatics"/>
            <person name="Doyle S."/>
        </authorList>
    </citation>
    <scope>NUCLEOTIDE SEQUENCE [LARGE SCALE GENOMIC DNA]</scope>
    <source>
        <strain evidence="2 3">NCTC9645</strain>
    </source>
</reference>
<feature type="region of interest" description="Disordered" evidence="1">
    <location>
        <begin position="226"/>
        <end position="267"/>
    </location>
</feature>
<organism evidence="2 3">
    <name type="scientific">Klebsiella pneumoniae</name>
    <dbReference type="NCBI Taxonomy" id="573"/>
    <lineage>
        <taxon>Bacteria</taxon>
        <taxon>Pseudomonadati</taxon>
        <taxon>Pseudomonadota</taxon>
        <taxon>Gammaproteobacteria</taxon>
        <taxon>Enterobacterales</taxon>
        <taxon>Enterobacteriaceae</taxon>
        <taxon>Klebsiella/Raoultella group</taxon>
        <taxon>Klebsiella</taxon>
        <taxon>Klebsiella pneumoniae complex</taxon>
    </lineage>
</organism>
<evidence type="ECO:0000313" key="2">
    <source>
        <dbReference type="EMBL" id="SQC20682.1"/>
    </source>
</evidence>